<feature type="region of interest" description="Disordered" evidence="2">
    <location>
        <begin position="1427"/>
        <end position="1466"/>
    </location>
</feature>
<feature type="compositionally biased region" description="Low complexity" evidence="2">
    <location>
        <begin position="1605"/>
        <end position="1617"/>
    </location>
</feature>
<keyword evidence="1" id="KW-0175">Coiled coil</keyword>
<feature type="region of interest" description="Disordered" evidence="2">
    <location>
        <begin position="414"/>
        <end position="602"/>
    </location>
</feature>
<dbReference type="GO" id="GO:0051015">
    <property type="term" value="F:actin filament binding"/>
    <property type="evidence" value="ECO:0007669"/>
    <property type="project" value="TreeGrafter"/>
</dbReference>
<feature type="compositionally biased region" description="Polar residues" evidence="2">
    <location>
        <begin position="1618"/>
        <end position="1661"/>
    </location>
</feature>
<feature type="region of interest" description="Disordered" evidence="2">
    <location>
        <begin position="1327"/>
        <end position="1390"/>
    </location>
</feature>
<feature type="region of interest" description="Disordered" evidence="2">
    <location>
        <begin position="128"/>
        <end position="343"/>
    </location>
</feature>
<dbReference type="PANTHER" id="PTHR45615">
    <property type="entry name" value="MYOSIN HEAVY CHAIN, NON-MUSCLE"/>
    <property type="match status" value="1"/>
</dbReference>
<dbReference type="GO" id="GO:0032982">
    <property type="term" value="C:myosin filament"/>
    <property type="evidence" value="ECO:0007669"/>
    <property type="project" value="TreeGrafter"/>
</dbReference>
<feature type="compositionally biased region" description="Basic and acidic residues" evidence="2">
    <location>
        <begin position="328"/>
        <end position="341"/>
    </location>
</feature>
<evidence type="ECO:0000256" key="2">
    <source>
        <dbReference type="SAM" id="MobiDB-lite"/>
    </source>
</evidence>
<gene>
    <name evidence="3" type="ORF">EJ08DRAFT_657561</name>
</gene>
<feature type="compositionally biased region" description="Polar residues" evidence="2">
    <location>
        <begin position="64"/>
        <end position="75"/>
    </location>
</feature>
<organism evidence="3 4">
    <name type="scientific">Tothia fuscella</name>
    <dbReference type="NCBI Taxonomy" id="1048955"/>
    <lineage>
        <taxon>Eukaryota</taxon>
        <taxon>Fungi</taxon>
        <taxon>Dikarya</taxon>
        <taxon>Ascomycota</taxon>
        <taxon>Pezizomycotina</taxon>
        <taxon>Dothideomycetes</taxon>
        <taxon>Pleosporomycetidae</taxon>
        <taxon>Venturiales</taxon>
        <taxon>Cylindrosympodiaceae</taxon>
        <taxon>Tothia</taxon>
    </lineage>
</organism>
<dbReference type="PANTHER" id="PTHR45615:SF40">
    <property type="entry name" value="MYOSIN HEAVY CHAIN, NON-MUSCLE"/>
    <property type="match status" value="1"/>
</dbReference>
<dbReference type="EMBL" id="MU007017">
    <property type="protein sequence ID" value="KAF2434353.1"/>
    <property type="molecule type" value="Genomic_DNA"/>
</dbReference>
<feature type="compositionally biased region" description="Polar residues" evidence="2">
    <location>
        <begin position="1595"/>
        <end position="1604"/>
    </location>
</feature>
<feature type="coiled-coil region" evidence="1">
    <location>
        <begin position="724"/>
        <end position="821"/>
    </location>
</feature>
<feature type="compositionally biased region" description="Polar residues" evidence="2">
    <location>
        <begin position="437"/>
        <end position="458"/>
    </location>
</feature>
<feature type="compositionally biased region" description="Basic residues" evidence="2">
    <location>
        <begin position="301"/>
        <end position="311"/>
    </location>
</feature>
<dbReference type="GO" id="GO:0016460">
    <property type="term" value="C:myosin II complex"/>
    <property type="evidence" value="ECO:0007669"/>
    <property type="project" value="TreeGrafter"/>
</dbReference>
<comment type="caution">
    <text evidence="3">The sequence shown here is derived from an EMBL/GenBank/DDBJ whole genome shotgun (WGS) entry which is preliminary data.</text>
</comment>
<feature type="coiled-coil region" evidence="1">
    <location>
        <begin position="984"/>
        <end position="1025"/>
    </location>
</feature>
<protein>
    <submittedName>
        <fullName evidence="3">Uncharacterized protein</fullName>
    </submittedName>
</protein>
<proteinExistence type="predicted"/>
<feature type="region of interest" description="Disordered" evidence="2">
    <location>
        <begin position="1072"/>
        <end position="1098"/>
    </location>
</feature>
<evidence type="ECO:0000256" key="1">
    <source>
        <dbReference type="SAM" id="Coils"/>
    </source>
</evidence>
<feature type="region of interest" description="Disordered" evidence="2">
    <location>
        <begin position="1543"/>
        <end position="1661"/>
    </location>
</feature>
<feature type="region of interest" description="Disordered" evidence="2">
    <location>
        <begin position="64"/>
        <end position="104"/>
    </location>
</feature>
<feature type="compositionally biased region" description="Low complexity" evidence="2">
    <location>
        <begin position="480"/>
        <end position="502"/>
    </location>
</feature>
<dbReference type="GO" id="GO:0000146">
    <property type="term" value="F:microfilament motor activity"/>
    <property type="evidence" value="ECO:0007669"/>
    <property type="project" value="TreeGrafter"/>
</dbReference>
<feature type="region of interest" description="Disordered" evidence="2">
    <location>
        <begin position="1275"/>
        <end position="1308"/>
    </location>
</feature>
<feature type="region of interest" description="Disordered" evidence="2">
    <location>
        <begin position="360"/>
        <end position="394"/>
    </location>
</feature>
<feature type="compositionally biased region" description="Basic and acidic residues" evidence="2">
    <location>
        <begin position="516"/>
        <end position="529"/>
    </location>
</feature>
<feature type="compositionally biased region" description="Polar residues" evidence="2">
    <location>
        <begin position="541"/>
        <end position="561"/>
    </location>
</feature>
<dbReference type="Proteomes" id="UP000800235">
    <property type="component" value="Unassembled WGS sequence"/>
</dbReference>
<sequence>MDGFPNMMSAIPEGSDEVDLIEDTQFEETQVIPETQFEAQDDILVPDDNFRSDSVAPMDRQILESTKNNSQSISAGPQEDLFKSSLLSRPKSSGKHPGEGFTYTAAPAKANMNFGIRMGQVQMTDDVMETGQPNRSDLEKSQTEGQGPTAGLNSAHAPQSPDSHATPPRTTKAKQKPHHAKQSPSTVVASPAAASGAQQGHFKTNPTQRLGQEYGDKVVNSTTETPLENHGRQMLENEWQADSQEPLDEQVFPEPYDEQSYEQPRRSHVSRSEVQDSGVSTNVLPHQPQRKRKSSGDGKSKKTSRNSKSKSKAKERGRAVVASLPINTDHHVGGQDRHMPEPDALNLPFINVAQSAGINQPRYANRHPDPNGEHPEDNLTGVQSADFHDPMQTDENDVLDIPFVSQMTNDRDFMQQQSQTHAPATAIPSNFGLPNRFNGNPTSMSRAQANRLQSTQSHNHPRTDRQNLSAIGPQVPRMLTSPSQNTTTAQPPTAPQPLKQQPMLDVGSRTQNRTGQDADHTFPLDRYDHYSPAPCPGRSSIIETRSPQHQFGSMANASSGPSVAAGRVSEGRVSKPVSSSLTNSGDRAPSMSANGEQVEELSSINARDPALLTTSRIMANPPRAVDMIGGFVETCCKELELELQTAADNRLREQLALKDEIIRLTESGTRLQVELQFTQKSQGKAEANYAEEQSKSKAYNIDLLKAKKFADGAAKDFAKEKATSTNLSQEVNTLREEMTKLKEEIATKAQVVNECTTAKEHVRILEGQNAALAKELAEKTERLAEENTRCSQLQEQTSASIAEQQAREEEMKAVLQKLTAIEHTLKPTVDTAAENQMEQLMKQVGELHSRQFLGPPELQKLESLISGLESRVLTRLSELHTATAESPEVAAAVGAAYDFDKRFREEFSSLKSGILSTQDLHMKLADLKELKATADERCATKTQQVADLQAQLASLHEKEGAQNEKLIQLQLRLEEHTAPNAEELVDLQAKLDAKELELQSVRAVEAAKEEEIGKLQEALQARETECAALLCQKAESEKKATDQEQLYRSQLKADHNRLMQARQAEFDNKLRQADQKHRKELAAAQKRSDEASSEESSKYKDAIFKKLEADHASALEVLQEDAKAALDAQTRKLTEESNKKIEVMRADIQEKNRREKEHLDRRIADMDAARQEAVRDLKQAKREVDTNLKSHSEKIKAGLAEQRARLQDEAKAERSRLDESHRKEQERFRQRIAKSEAELANLRAAQSETSQQSLSTSVSNVTAYGHGITSFRKPVQKGTYRRHSGSIAGRPGFASQDDVGSRENIPPTRTLSELDTLLSEHVPIYHHPRTSSSLSDIPAEPSPHTGQVQSRILRELPVSRQGSQYSSGTQGRLEGTTSLTARPSSKLQPLPNSANRMAAQRQINATSGAVPLHVNSSHRTSLVPIARSSGRGSRTEIQDPGLRSRMSNPRNFQTPSRGETRLVGSSHRTPLVSNILPDIWNGRVEVEDSQVPGRRKVSDSLRFQTPENDIAQSISNAQLNKTSPPFVPETQAQRLLITYRHASKQQAEIEAPSEAMPHQASTAKKRNRSESSRPTQPSKRAKVSTPATQLRRDAQSQALQSRPRLSSMLESQSGSQSARSGPNGSQSQTQATSNFTSAARSSAPKTPMNSRNLRASNQTHRYNLRIDKELV</sequence>
<feature type="compositionally biased region" description="Polar residues" evidence="2">
    <location>
        <begin position="576"/>
        <end position="602"/>
    </location>
</feature>
<dbReference type="GO" id="GO:0005737">
    <property type="term" value="C:cytoplasm"/>
    <property type="evidence" value="ECO:0007669"/>
    <property type="project" value="TreeGrafter"/>
</dbReference>
<evidence type="ECO:0000313" key="4">
    <source>
        <dbReference type="Proteomes" id="UP000800235"/>
    </source>
</evidence>
<reference evidence="3" key="1">
    <citation type="journal article" date="2020" name="Stud. Mycol.">
        <title>101 Dothideomycetes genomes: a test case for predicting lifestyles and emergence of pathogens.</title>
        <authorList>
            <person name="Haridas S."/>
            <person name="Albert R."/>
            <person name="Binder M."/>
            <person name="Bloem J."/>
            <person name="Labutti K."/>
            <person name="Salamov A."/>
            <person name="Andreopoulos B."/>
            <person name="Baker S."/>
            <person name="Barry K."/>
            <person name="Bills G."/>
            <person name="Bluhm B."/>
            <person name="Cannon C."/>
            <person name="Castanera R."/>
            <person name="Culley D."/>
            <person name="Daum C."/>
            <person name="Ezra D."/>
            <person name="Gonzalez J."/>
            <person name="Henrissat B."/>
            <person name="Kuo A."/>
            <person name="Liang C."/>
            <person name="Lipzen A."/>
            <person name="Lutzoni F."/>
            <person name="Magnuson J."/>
            <person name="Mondo S."/>
            <person name="Nolan M."/>
            <person name="Ohm R."/>
            <person name="Pangilinan J."/>
            <person name="Park H.-J."/>
            <person name="Ramirez L."/>
            <person name="Alfaro M."/>
            <person name="Sun H."/>
            <person name="Tritt A."/>
            <person name="Yoshinaga Y."/>
            <person name="Zwiers L.-H."/>
            <person name="Turgeon B."/>
            <person name="Goodwin S."/>
            <person name="Spatafora J."/>
            <person name="Crous P."/>
            <person name="Grigoriev I."/>
        </authorList>
    </citation>
    <scope>NUCLEOTIDE SEQUENCE</scope>
    <source>
        <strain evidence="3">CBS 130266</strain>
    </source>
</reference>
<feature type="compositionally biased region" description="Low complexity" evidence="2">
    <location>
        <begin position="183"/>
        <end position="200"/>
    </location>
</feature>
<feature type="compositionally biased region" description="Polar residues" evidence="2">
    <location>
        <begin position="1360"/>
        <end position="1390"/>
    </location>
</feature>
<feature type="compositionally biased region" description="Polar residues" evidence="2">
    <location>
        <begin position="275"/>
        <end position="284"/>
    </location>
</feature>
<feature type="compositionally biased region" description="Polar residues" evidence="2">
    <location>
        <begin position="1445"/>
        <end position="1457"/>
    </location>
</feature>
<name>A0A9P4NZT6_9PEZI</name>
<evidence type="ECO:0000313" key="3">
    <source>
        <dbReference type="EMBL" id="KAF2434353.1"/>
    </source>
</evidence>
<keyword evidence="4" id="KW-1185">Reference proteome</keyword>
<dbReference type="OrthoDB" id="5421656at2759"/>
<feature type="compositionally biased region" description="Basic residues" evidence="2">
    <location>
        <begin position="171"/>
        <end position="181"/>
    </location>
</feature>
<feature type="region of interest" description="Disordered" evidence="2">
    <location>
        <begin position="1181"/>
        <end position="1228"/>
    </location>
</feature>
<feature type="compositionally biased region" description="Polar residues" evidence="2">
    <location>
        <begin position="201"/>
        <end position="210"/>
    </location>
</feature>
<accession>A0A9P4NZT6</accession>
<feature type="compositionally biased region" description="Basic and acidic residues" evidence="2">
    <location>
        <begin position="366"/>
        <end position="377"/>
    </location>
</feature>